<evidence type="ECO:0000256" key="1">
    <source>
        <dbReference type="SAM" id="SignalP"/>
    </source>
</evidence>
<sequence length="68" mass="8409">MRFHILLTVLAIIFSIYYTQSNMIPKSHKHPSQEFPFRNYYGRFDERPSYMPFQKKFHVANMWDDFDE</sequence>
<keyword evidence="1" id="KW-0732">Signal</keyword>
<accession>A0AA85AZ93</accession>
<proteinExistence type="predicted"/>
<dbReference type="Proteomes" id="UP000050791">
    <property type="component" value="Unassembled WGS sequence"/>
</dbReference>
<dbReference type="AlphaFoldDB" id="A0AA85AZ93"/>
<protein>
    <submittedName>
        <fullName evidence="3">Uncharacterized protein</fullName>
    </submittedName>
</protein>
<dbReference type="WBParaSite" id="SMTH1_19440.1">
    <property type="protein sequence ID" value="SMTH1_19440.1"/>
    <property type="gene ID" value="SMTH1_19440"/>
</dbReference>
<reference evidence="3" key="1">
    <citation type="submission" date="2023-11" db="UniProtKB">
        <authorList>
            <consortium name="WormBaseParasite"/>
        </authorList>
    </citation>
    <scope>IDENTIFICATION</scope>
</reference>
<name>A0AA85AZ93_9TREM</name>
<organism evidence="2 3">
    <name type="scientific">Schistosoma mattheei</name>
    <dbReference type="NCBI Taxonomy" id="31246"/>
    <lineage>
        <taxon>Eukaryota</taxon>
        <taxon>Metazoa</taxon>
        <taxon>Spiralia</taxon>
        <taxon>Lophotrochozoa</taxon>
        <taxon>Platyhelminthes</taxon>
        <taxon>Trematoda</taxon>
        <taxon>Digenea</taxon>
        <taxon>Strigeidida</taxon>
        <taxon>Schistosomatoidea</taxon>
        <taxon>Schistosomatidae</taxon>
        <taxon>Schistosoma</taxon>
    </lineage>
</organism>
<evidence type="ECO:0000313" key="2">
    <source>
        <dbReference type="Proteomes" id="UP000050791"/>
    </source>
</evidence>
<evidence type="ECO:0000313" key="3">
    <source>
        <dbReference type="WBParaSite" id="SMTH1_19440.1"/>
    </source>
</evidence>
<feature type="signal peptide" evidence="1">
    <location>
        <begin position="1"/>
        <end position="21"/>
    </location>
</feature>
<feature type="chain" id="PRO_5041659556" evidence="1">
    <location>
        <begin position="22"/>
        <end position="68"/>
    </location>
</feature>